<evidence type="ECO:0000259" key="2">
    <source>
        <dbReference type="Pfam" id="PF11716"/>
    </source>
</evidence>
<protein>
    <submittedName>
        <fullName evidence="3">TIGR03084 family metal-binding protein</fullName>
    </submittedName>
</protein>
<feature type="region of interest" description="Disordered" evidence="1">
    <location>
        <begin position="252"/>
        <end position="271"/>
    </location>
</feature>
<evidence type="ECO:0000313" key="3">
    <source>
        <dbReference type="EMBL" id="MFC3639342.1"/>
    </source>
</evidence>
<organism evidence="3 4">
    <name type="scientific">Camelimonas fluminis</name>
    <dbReference type="NCBI Taxonomy" id="1576911"/>
    <lineage>
        <taxon>Bacteria</taxon>
        <taxon>Pseudomonadati</taxon>
        <taxon>Pseudomonadota</taxon>
        <taxon>Alphaproteobacteria</taxon>
        <taxon>Hyphomicrobiales</taxon>
        <taxon>Chelatococcaceae</taxon>
        <taxon>Camelimonas</taxon>
    </lineage>
</organism>
<dbReference type="NCBIfam" id="TIGR03084">
    <property type="entry name" value="TIGR03084 family metal-binding protein"/>
    <property type="match status" value="1"/>
</dbReference>
<evidence type="ECO:0000313" key="4">
    <source>
        <dbReference type="Proteomes" id="UP001595704"/>
    </source>
</evidence>
<keyword evidence="4" id="KW-1185">Reference proteome</keyword>
<dbReference type="EMBL" id="JBHRYC010000093">
    <property type="protein sequence ID" value="MFC3639342.1"/>
    <property type="molecule type" value="Genomic_DNA"/>
</dbReference>
<sequence length="271" mass="29909">MMQQAQDFLDESEAVFALVSPLSDAGLETPTLFKQWTISDIIGHLHMWNWAADLSLKDGPAFRRFWDEVTAHMSAGKTLTAFERAWLGDLKGKALVAAWREFYLPMASRFGASDPAARVVWAGPDMSVRSSITARLMETWAHAQAIYDILARDRHDGARLRNIVVLGVNTYGWTFANRKQQAPQPMPHVRLTGPSGETWAYGEESVGERIEGSATAFCQVVAQTRNIADVDLTVIGPNARLWMDNAQCFAGPPETPPAPGVRHKSTAPFVA</sequence>
<dbReference type="InterPro" id="IPR017517">
    <property type="entry name" value="Maleyloyr_isom"/>
</dbReference>
<accession>A0ABV7UKU4</accession>
<dbReference type="InterPro" id="IPR024344">
    <property type="entry name" value="MDMPI_metal-binding"/>
</dbReference>
<gene>
    <name evidence="3" type="ORF">ACFONL_18555</name>
</gene>
<proteinExistence type="predicted"/>
<dbReference type="RefSeq" id="WP_210319837.1">
    <property type="nucleotide sequence ID" value="NZ_BNCG01000007.1"/>
</dbReference>
<dbReference type="Proteomes" id="UP001595704">
    <property type="component" value="Unassembled WGS sequence"/>
</dbReference>
<evidence type="ECO:0000256" key="1">
    <source>
        <dbReference type="SAM" id="MobiDB-lite"/>
    </source>
</evidence>
<dbReference type="Gene3D" id="1.20.120.450">
    <property type="entry name" value="dinb family like domain"/>
    <property type="match status" value="1"/>
</dbReference>
<feature type="domain" description="Mycothiol-dependent maleylpyruvate isomerase metal-binding" evidence="2">
    <location>
        <begin position="10"/>
        <end position="146"/>
    </location>
</feature>
<dbReference type="InterPro" id="IPR034660">
    <property type="entry name" value="DinB/YfiT-like"/>
</dbReference>
<dbReference type="Pfam" id="PF11716">
    <property type="entry name" value="MDMPI_N"/>
    <property type="match status" value="1"/>
</dbReference>
<reference evidence="4" key="1">
    <citation type="journal article" date="2019" name="Int. J. Syst. Evol. Microbiol.">
        <title>The Global Catalogue of Microorganisms (GCM) 10K type strain sequencing project: providing services to taxonomists for standard genome sequencing and annotation.</title>
        <authorList>
            <consortium name="The Broad Institute Genomics Platform"/>
            <consortium name="The Broad Institute Genome Sequencing Center for Infectious Disease"/>
            <person name="Wu L."/>
            <person name="Ma J."/>
        </authorList>
    </citation>
    <scope>NUCLEOTIDE SEQUENCE [LARGE SCALE GENOMIC DNA]</scope>
    <source>
        <strain evidence="4">KCTC 42282</strain>
    </source>
</reference>
<dbReference type="SUPFAM" id="SSF109854">
    <property type="entry name" value="DinB/YfiT-like putative metalloenzymes"/>
    <property type="match status" value="1"/>
</dbReference>
<dbReference type="NCBIfam" id="TIGR03083">
    <property type="entry name" value="maleylpyruvate isomerase family mycothiol-dependent enzyme"/>
    <property type="match status" value="1"/>
</dbReference>
<comment type="caution">
    <text evidence="3">The sequence shown here is derived from an EMBL/GenBank/DDBJ whole genome shotgun (WGS) entry which is preliminary data.</text>
</comment>
<name>A0ABV7UKU4_9HYPH</name>
<dbReference type="InterPro" id="IPR017518">
    <property type="entry name" value="CHP03084"/>
</dbReference>